<evidence type="ECO:0000256" key="2">
    <source>
        <dbReference type="SAM" id="MobiDB-lite"/>
    </source>
</evidence>
<dbReference type="SMART" id="SM00558">
    <property type="entry name" value="JmjC"/>
    <property type="match status" value="1"/>
</dbReference>
<dbReference type="PANTHER" id="PTHR12461:SF105">
    <property type="entry name" value="HYPOXIA-INDUCIBLE FACTOR 1-ALPHA INHIBITOR"/>
    <property type="match status" value="1"/>
</dbReference>
<dbReference type="PANTHER" id="PTHR12461">
    <property type="entry name" value="HYPOXIA-INDUCIBLE FACTOR 1 ALPHA INHIBITOR-RELATED"/>
    <property type="match status" value="1"/>
</dbReference>
<dbReference type="InterPro" id="IPR003347">
    <property type="entry name" value="JmjC_dom"/>
</dbReference>
<dbReference type="Gene3D" id="3.40.30.10">
    <property type="entry name" value="Glutaredoxin"/>
    <property type="match status" value="1"/>
</dbReference>
<reference evidence="4 5" key="1">
    <citation type="journal article" date="2024" name="Nat. Commun.">
        <title>Phylogenomics reveals the evolutionary origins of lichenization in chlorophyte algae.</title>
        <authorList>
            <person name="Puginier C."/>
            <person name="Libourel C."/>
            <person name="Otte J."/>
            <person name="Skaloud P."/>
            <person name="Haon M."/>
            <person name="Grisel S."/>
            <person name="Petersen M."/>
            <person name="Berrin J.G."/>
            <person name="Delaux P.M."/>
            <person name="Dal Grande F."/>
            <person name="Keller J."/>
        </authorList>
    </citation>
    <scope>NUCLEOTIDE SEQUENCE [LARGE SCALE GENOMIC DNA]</scope>
    <source>
        <strain evidence="4 5">SAG 245.80</strain>
    </source>
</reference>
<dbReference type="EMBL" id="JALJOU010000003">
    <property type="protein sequence ID" value="KAK9845504.1"/>
    <property type="molecule type" value="Genomic_DNA"/>
</dbReference>
<dbReference type="SUPFAM" id="SSF52833">
    <property type="entry name" value="Thioredoxin-like"/>
    <property type="match status" value="1"/>
</dbReference>
<dbReference type="InterPro" id="IPR006993">
    <property type="entry name" value="Glut_rich_SH3-bd"/>
</dbReference>
<name>A0AAW1SGP5_9CHLO</name>
<evidence type="ECO:0000313" key="5">
    <source>
        <dbReference type="Proteomes" id="UP001445335"/>
    </source>
</evidence>
<protein>
    <recommendedName>
        <fullName evidence="3">JmjC domain-containing protein</fullName>
    </recommendedName>
</protein>
<dbReference type="Pfam" id="PF13621">
    <property type="entry name" value="Cupin_8"/>
    <property type="match status" value="1"/>
</dbReference>
<dbReference type="Proteomes" id="UP001445335">
    <property type="component" value="Unassembled WGS sequence"/>
</dbReference>
<feature type="domain" description="JmjC" evidence="3">
    <location>
        <begin position="297"/>
        <end position="447"/>
    </location>
</feature>
<comment type="caution">
    <text evidence="4">The sequence shown here is derived from an EMBL/GenBank/DDBJ whole genome shotgun (WGS) entry which is preliminary data.</text>
</comment>
<dbReference type="PROSITE" id="PS51354">
    <property type="entry name" value="GLUTAREDOXIN_2"/>
    <property type="match status" value="1"/>
</dbReference>
<dbReference type="SUPFAM" id="SSF51197">
    <property type="entry name" value="Clavaminate synthase-like"/>
    <property type="match status" value="1"/>
</dbReference>
<evidence type="ECO:0000259" key="3">
    <source>
        <dbReference type="PROSITE" id="PS51184"/>
    </source>
</evidence>
<feature type="region of interest" description="Disordered" evidence="2">
    <location>
        <begin position="160"/>
        <end position="196"/>
    </location>
</feature>
<dbReference type="PROSITE" id="PS51184">
    <property type="entry name" value="JMJC"/>
    <property type="match status" value="1"/>
</dbReference>
<evidence type="ECO:0000256" key="1">
    <source>
        <dbReference type="ARBA" id="ARBA00006801"/>
    </source>
</evidence>
<organism evidence="4 5">
    <name type="scientific">Elliptochloris bilobata</name>
    <dbReference type="NCBI Taxonomy" id="381761"/>
    <lineage>
        <taxon>Eukaryota</taxon>
        <taxon>Viridiplantae</taxon>
        <taxon>Chlorophyta</taxon>
        <taxon>core chlorophytes</taxon>
        <taxon>Trebouxiophyceae</taxon>
        <taxon>Trebouxiophyceae incertae sedis</taxon>
        <taxon>Elliptochloris clade</taxon>
        <taxon>Elliptochloris</taxon>
    </lineage>
</organism>
<accession>A0AAW1SGP5</accession>
<dbReference type="InterPro" id="IPR036249">
    <property type="entry name" value="Thioredoxin-like_sf"/>
</dbReference>
<sequence>MQGKLSRGKVVLYTTSTPATRHQKTAIRNIIALLAAKKVVYEEVDLAEEPTRRTGMLSDSGGKSALPQLHVNGKYLGDAADTLGRPATCEAVAGLLRKQAAPPALAPLLQDLEAAGGRGCVALIHSTLQRLEAGDGVGADASAQIVQEAAWEKLHTGSWQDVAPAWPGPGDDRPAKRLRGNTATAGDSRGQDAARGVKVVDTRVGAAPVVITGAMDHWPALARWRRPAYLLAAAGPRTVPVELGAHYLAPGWGQALMPFSQFLAAHLLGGAARGAGGSAGPGGGGAAEAGGGAARRGYLAQHDLFAQVPELARDISTPDYCAATGELCAVNAWLGPAGTVTPLHTDPHHNLLAQAVGVKYVRLYPPSAAAVLCPFREGLTTNSSQVDLDAPGAAQRWPGLAQAPLVDCLLRPGQMLYVPPGWWHYVRALTTSFSVSFWWGLSDADQD</sequence>
<dbReference type="Gene3D" id="2.60.120.650">
    <property type="entry name" value="Cupin"/>
    <property type="match status" value="1"/>
</dbReference>
<gene>
    <name evidence="4" type="ORF">WJX81_008092</name>
</gene>
<keyword evidence="5" id="KW-1185">Reference proteome</keyword>
<evidence type="ECO:0000313" key="4">
    <source>
        <dbReference type="EMBL" id="KAK9845504.1"/>
    </source>
</evidence>
<proteinExistence type="inferred from homology"/>
<dbReference type="AlphaFoldDB" id="A0AAW1SGP5"/>
<comment type="similarity">
    <text evidence="1">Belongs to the JARID1 histone demethylase family.</text>
</comment>
<dbReference type="InterPro" id="IPR041667">
    <property type="entry name" value="Cupin_8"/>
</dbReference>
<dbReference type="CDD" id="cd02066">
    <property type="entry name" value="GRX_family"/>
    <property type="match status" value="1"/>
</dbReference>
<dbReference type="Pfam" id="PF04908">
    <property type="entry name" value="SH3BGR"/>
    <property type="match status" value="1"/>
</dbReference>